<keyword evidence="2" id="KW-1185">Reference proteome</keyword>
<evidence type="ECO:0000313" key="2">
    <source>
        <dbReference type="Proteomes" id="UP000199315"/>
    </source>
</evidence>
<name>A0A1D3TT68_9FIRM</name>
<sequence length="40" mass="4591">MNIRQFYKEIGAIDDDLIMESAVLMLTSQNRHTHSTPKSV</sequence>
<dbReference type="EMBL" id="FMKA01000008">
    <property type="protein sequence ID" value="SCP97155.1"/>
    <property type="molecule type" value="Genomic_DNA"/>
</dbReference>
<proteinExistence type="predicted"/>
<evidence type="ECO:0000313" key="1">
    <source>
        <dbReference type="EMBL" id="SCP97155.1"/>
    </source>
</evidence>
<gene>
    <name evidence="1" type="ORF">SAMN05421730_1008119</name>
</gene>
<dbReference type="AlphaFoldDB" id="A0A1D3TT68"/>
<dbReference type="Proteomes" id="UP000199315">
    <property type="component" value="Unassembled WGS sequence"/>
</dbReference>
<protein>
    <submittedName>
        <fullName evidence="1">Uncharacterized protein</fullName>
    </submittedName>
</protein>
<organism evidence="1 2">
    <name type="scientific">Anaerobium acetethylicum</name>
    <dbReference type="NCBI Taxonomy" id="1619234"/>
    <lineage>
        <taxon>Bacteria</taxon>
        <taxon>Bacillati</taxon>
        <taxon>Bacillota</taxon>
        <taxon>Clostridia</taxon>
        <taxon>Lachnospirales</taxon>
        <taxon>Lachnospiraceae</taxon>
        <taxon>Anaerobium</taxon>
    </lineage>
</organism>
<accession>A0A1D3TT68</accession>
<reference evidence="1 2" key="1">
    <citation type="submission" date="2016-09" db="EMBL/GenBank/DDBJ databases">
        <authorList>
            <person name="Capua I."/>
            <person name="De Benedictis P."/>
            <person name="Joannis T."/>
            <person name="Lombin L.H."/>
            <person name="Cattoli G."/>
        </authorList>
    </citation>
    <scope>NUCLEOTIDE SEQUENCE [LARGE SCALE GENOMIC DNA]</scope>
    <source>
        <strain evidence="1 2">GluBS11</strain>
    </source>
</reference>